<feature type="compositionally biased region" description="Basic residues" evidence="1">
    <location>
        <begin position="421"/>
        <end position="430"/>
    </location>
</feature>
<dbReference type="AlphaFoldDB" id="A0A835ATG3"/>
<comment type="caution">
    <text evidence="2">The sequence shown here is derived from an EMBL/GenBank/DDBJ whole genome shotgun (WGS) entry which is preliminary data.</text>
</comment>
<keyword evidence="3" id="KW-1185">Reference proteome</keyword>
<dbReference type="OrthoDB" id="765586at2759"/>
<gene>
    <name evidence="2" type="ORF">HU200_050492</name>
</gene>
<dbReference type="Proteomes" id="UP000636709">
    <property type="component" value="Unassembled WGS sequence"/>
</dbReference>
<feature type="region of interest" description="Disordered" evidence="1">
    <location>
        <begin position="66"/>
        <end position="136"/>
    </location>
</feature>
<dbReference type="PANTHER" id="PTHR33358">
    <property type="entry name" value="F-BOX PROTEIN WITH A DOMAIN PROTEIN"/>
    <property type="match status" value="1"/>
</dbReference>
<dbReference type="PANTHER" id="PTHR33358:SF12">
    <property type="entry name" value="F-BOX PROTEIN WITH A DOMAIN PROTEIN"/>
    <property type="match status" value="1"/>
</dbReference>
<feature type="compositionally biased region" description="Low complexity" evidence="1">
    <location>
        <begin position="106"/>
        <end position="124"/>
    </location>
</feature>
<evidence type="ECO:0000313" key="3">
    <source>
        <dbReference type="Proteomes" id="UP000636709"/>
    </source>
</evidence>
<feature type="compositionally biased region" description="Pro residues" evidence="1">
    <location>
        <begin position="125"/>
        <end position="136"/>
    </location>
</feature>
<accession>A0A835ATG3</accession>
<sequence length="445" mass="47275">MAAALQAQRLFLTPSTSTSSSSSTFTARRRSAAAPCRAAVRVPNGLQATASPADLSLNLNWIDAHLSPSSSPSQQQQHQDVHRRRGGGGGGRSSVWWRRRRRTGRRCTTSSGASVTTGTTSSSTPPTPSPSPPPPMAALAATMPPLKASAGVLLATAAVTMAAVNTIQPSQLAEEQRNATRLWRQLERHLRASLLAAGNITDADVQDAMDRVPALDAAYPLPLLPGMLEKFPKSVEPPGGGLAAGPPPAEEHQEIQELRPPRRRHQRQWMDAGAGGGDARAPPRAARKGRAPIPHGRQASPHPQQGPRRGRPHPRRHGGGGVGVHRQRRRGPPPHGGRRGAAVVCGAAAAAANTVEHGGQMGMVFELLRNCAGVLSQVAGGHRGVLGEVDVERRENGEVFETKVALLLGRSSSELKQLGGWRRRRSRMRTSRTTPASSSDQRLHP</sequence>
<feature type="region of interest" description="Disordered" evidence="1">
    <location>
        <begin position="15"/>
        <end position="35"/>
    </location>
</feature>
<feature type="compositionally biased region" description="Basic and acidic residues" evidence="1">
    <location>
        <begin position="249"/>
        <end position="260"/>
    </location>
</feature>
<dbReference type="Pfam" id="PF14476">
    <property type="entry name" value="Chloroplast_duf"/>
    <property type="match status" value="2"/>
</dbReference>
<feature type="compositionally biased region" description="Basic residues" evidence="1">
    <location>
        <begin position="325"/>
        <end position="338"/>
    </location>
</feature>
<dbReference type="EMBL" id="JACEFO010002253">
    <property type="protein sequence ID" value="KAF8670638.1"/>
    <property type="molecule type" value="Genomic_DNA"/>
</dbReference>
<feature type="compositionally biased region" description="Basic residues" evidence="1">
    <location>
        <begin position="308"/>
        <end position="318"/>
    </location>
</feature>
<proteinExistence type="predicted"/>
<feature type="region of interest" description="Disordered" evidence="1">
    <location>
        <begin position="417"/>
        <end position="445"/>
    </location>
</feature>
<evidence type="ECO:0000256" key="1">
    <source>
        <dbReference type="SAM" id="MobiDB-lite"/>
    </source>
</evidence>
<protein>
    <submittedName>
        <fullName evidence="2">Uncharacterized protein</fullName>
    </submittedName>
</protein>
<name>A0A835ATG3_9POAL</name>
<feature type="region of interest" description="Disordered" evidence="1">
    <location>
        <begin position="230"/>
        <end position="340"/>
    </location>
</feature>
<feature type="compositionally biased region" description="Low complexity" evidence="1">
    <location>
        <begin position="67"/>
        <end position="78"/>
    </location>
</feature>
<evidence type="ECO:0000313" key="2">
    <source>
        <dbReference type="EMBL" id="KAF8670638.1"/>
    </source>
</evidence>
<dbReference type="InterPro" id="IPR027949">
    <property type="entry name" value="Chloroplast_duf"/>
</dbReference>
<reference evidence="2" key="1">
    <citation type="submission" date="2020-07" db="EMBL/GenBank/DDBJ databases">
        <title>Genome sequence and genetic diversity analysis of an under-domesticated orphan crop, white fonio (Digitaria exilis).</title>
        <authorList>
            <person name="Bennetzen J.L."/>
            <person name="Chen S."/>
            <person name="Ma X."/>
            <person name="Wang X."/>
            <person name="Yssel A.E.J."/>
            <person name="Chaluvadi S.R."/>
            <person name="Johnson M."/>
            <person name="Gangashetty P."/>
            <person name="Hamidou F."/>
            <person name="Sanogo M.D."/>
            <person name="Zwaenepoel A."/>
            <person name="Wallace J."/>
            <person name="Van De Peer Y."/>
            <person name="Van Deynze A."/>
        </authorList>
    </citation>
    <scope>NUCLEOTIDE SEQUENCE</scope>
    <source>
        <tissue evidence="2">Leaves</tissue>
    </source>
</reference>
<organism evidence="2 3">
    <name type="scientific">Digitaria exilis</name>
    <dbReference type="NCBI Taxonomy" id="1010633"/>
    <lineage>
        <taxon>Eukaryota</taxon>
        <taxon>Viridiplantae</taxon>
        <taxon>Streptophyta</taxon>
        <taxon>Embryophyta</taxon>
        <taxon>Tracheophyta</taxon>
        <taxon>Spermatophyta</taxon>
        <taxon>Magnoliopsida</taxon>
        <taxon>Liliopsida</taxon>
        <taxon>Poales</taxon>
        <taxon>Poaceae</taxon>
        <taxon>PACMAD clade</taxon>
        <taxon>Panicoideae</taxon>
        <taxon>Panicodae</taxon>
        <taxon>Paniceae</taxon>
        <taxon>Anthephorinae</taxon>
        <taxon>Digitaria</taxon>
    </lineage>
</organism>